<reference evidence="1" key="1">
    <citation type="submission" date="2021-06" db="EMBL/GenBank/DDBJ databases">
        <authorList>
            <person name="Kallberg Y."/>
            <person name="Tangrot J."/>
            <person name="Rosling A."/>
        </authorList>
    </citation>
    <scope>NUCLEOTIDE SEQUENCE</scope>
    <source>
        <strain evidence="1">IL203A</strain>
    </source>
</reference>
<protein>
    <submittedName>
        <fullName evidence="1">12524_t:CDS:1</fullName>
    </submittedName>
</protein>
<feature type="non-terminal residue" evidence="1">
    <location>
        <position position="1"/>
    </location>
</feature>
<organism evidence="1 2">
    <name type="scientific">Dentiscutata heterogama</name>
    <dbReference type="NCBI Taxonomy" id="1316150"/>
    <lineage>
        <taxon>Eukaryota</taxon>
        <taxon>Fungi</taxon>
        <taxon>Fungi incertae sedis</taxon>
        <taxon>Mucoromycota</taxon>
        <taxon>Glomeromycotina</taxon>
        <taxon>Glomeromycetes</taxon>
        <taxon>Diversisporales</taxon>
        <taxon>Gigasporaceae</taxon>
        <taxon>Dentiscutata</taxon>
    </lineage>
</organism>
<evidence type="ECO:0000313" key="2">
    <source>
        <dbReference type="Proteomes" id="UP000789702"/>
    </source>
</evidence>
<gene>
    <name evidence="1" type="ORF">DHETER_LOCUS8614</name>
</gene>
<comment type="caution">
    <text evidence="1">The sequence shown here is derived from an EMBL/GenBank/DDBJ whole genome shotgun (WGS) entry which is preliminary data.</text>
</comment>
<accession>A0ACA9NBD8</accession>
<evidence type="ECO:0000313" key="1">
    <source>
        <dbReference type="EMBL" id="CAG8636152.1"/>
    </source>
</evidence>
<proteinExistence type="predicted"/>
<keyword evidence="2" id="KW-1185">Reference proteome</keyword>
<dbReference type="Proteomes" id="UP000789702">
    <property type="component" value="Unassembled WGS sequence"/>
</dbReference>
<sequence length="44" mass="5242">ENPIICAHIQYNEHVHIEYDKPQIESNIKTRKNKCLNFNCDTIN</sequence>
<dbReference type="EMBL" id="CAJVPU010013920">
    <property type="protein sequence ID" value="CAG8636152.1"/>
    <property type="molecule type" value="Genomic_DNA"/>
</dbReference>
<name>A0ACA9NBD8_9GLOM</name>